<feature type="transmembrane region" description="Helical" evidence="7">
    <location>
        <begin position="87"/>
        <end position="105"/>
    </location>
</feature>
<evidence type="ECO:0000259" key="8">
    <source>
        <dbReference type="Pfam" id="PF00482"/>
    </source>
</evidence>
<dbReference type="PANTHER" id="PTHR30012:SF0">
    <property type="entry name" value="TYPE II SECRETION SYSTEM PROTEIN F-RELATED"/>
    <property type="match status" value="1"/>
</dbReference>
<evidence type="ECO:0000256" key="6">
    <source>
        <dbReference type="ARBA" id="ARBA00023136"/>
    </source>
</evidence>
<dbReference type="PANTHER" id="PTHR30012">
    <property type="entry name" value="GENERAL SECRETION PATHWAY PROTEIN"/>
    <property type="match status" value="1"/>
</dbReference>
<comment type="similarity">
    <text evidence="2">Belongs to the GSP F family.</text>
</comment>
<evidence type="ECO:0000313" key="9">
    <source>
        <dbReference type="EMBL" id="MEP0867167.1"/>
    </source>
</evidence>
<protein>
    <submittedName>
        <fullName evidence="9">Type II secretion system F family protein</fullName>
    </submittedName>
</protein>
<name>A0ABV0JUR5_9CYAN</name>
<keyword evidence="5 7" id="KW-1133">Transmembrane helix</keyword>
<dbReference type="InterPro" id="IPR018076">
    <property type="entry name" value="T2SS_GspF_dom"/>
</dbReference>
<sequence length="292" mass="31782">MSIQQSLNLAVKGQNSAFGSYLQKVAVAVGTGQSLAGALALDSRYFDSWTISLIGYSEYSGSLTEAFKKLAIAHFTQAKRERLYRSVLQSAIALIWSLLVLAAAIFKRNPQNLTHPGFWLCSIGLALLLVGVSLLSFRFPGRGLQRLAAKLPVLGKIIQTRSLLYFTELALPLSCGIPILTALELLRSHIPDPQISTHVAKASRQIRAGRTLSESLQSKLPPIAIQYIRTGEETGNLDEALLKMGEYYESELDRSLQQLQGILRPASIISLGCLVALVGIRAINSLINPLPT</sequence>
<feature type="transmembrane region" description="Helical" evidence="7">
    <location>
        <begin position="117"/>
        <end position="137"/>
    </location>
</feature>
<dbReference type="EMBL" id="JAMPKK010000061">
    <property type="protein sequence ID" value="MEP0867167.1"/>
    <property type="molecule type" value="Genomic_DNA"/>
</dbReference>
<reference evidence="9 10" key="1">
    <citation type="submission" date="2022-04" db="EMBL/GenBank/DDBJ databases">
        <title>Positive selection, recombination, and allopatry shape intraspecific diversity of widespread and dominant cyanobacteria.</title>
        <authorList>
            <person name="Wei J."/>
            <person name="Shu W."/>
            <person name="Hu C."/>
        </authorList>
    </citation>
    <scope>NUCLEOTIDE SEQUENCE [LARGE SCALE GENOMIC DNA]</scope>
    <source>
        <strain evidence="9 10">GB2-A5</strain>
    </source>
</reference>
<keyword evidence="10" id="KW-1185">Reference proteome</keyword>
<feature type="domain" description="Type II secretion system protein GspF" evidence="8">
    <location>
        <begin position="1"/>
        <end position="105"/>
    </location>
</feature>
<dbReference type="InterPro" id="IPR003004">
    <property type="entry name" value="GspF/PilC"/>
</dbReference>
<organism evidence="9 10">
    <name type="scientific">Funiculus sociatus GB2-A5</name>
    <dbReference type="NCBI Taxonomy" id="2933946"/>
    <lineage>
        <taxon>Bacteria</taxon>
        <taxon>Bacillati</taxon>
        <taxon>Cyanobacteriota</taxon>
        <taxon>Cyanophyceae</taxon>
        <taxon>Coleofasciculales</taxon>
        <taxon>Coleofasciculaceae</taxon>
        <taxon>Funiculus</taxon>
    </lineage>
</organism>
<dbReference type="Proteomes" id="UP001442494">
    <property type="component" value="Unassembled WGS sequence"/>
</dbReference>
<evidence type="ECO:0000256" key="4">
    <source>
        <dbReference type="ARBA" id="ARBA00022692"/>
    </source>
</evidence>
<evidence type="ECO:0000256" key="1">
    <source>
        <dbReference type="ARBA" id="ARBA00004651"/>
    </source>
</evidence>
<dbReference type="InterPro" id="IPR042094">
    <property type="entry name" value="T2SS_GspF_sf"/>
</dbReference>
<dbReference type="Pfam" id="PF00482">
    <property type="entry name" value="T2SSF"/>
    <property type="match status" value="2"/>
</dbReference>
<accession>A0ABV0JUR5</accession>
<evidence type="ECO:0000256" key="5">
    <source>
        <dbReference type="ARBA" id="ARBA00022989"/>
    </source>
</evidence>
<feature type="transmembrane region" description="Helical" evidence="7">
    <location>
        <begin position="262"/>
        <end position="283"/>
    </location>
</feature>
<comment type="subcellular location">
    <subcellularLocation>
        <location evidence="1">Cell membrane</location>
        <topology evidence="1">Multi-pass membrane protein</topology>
    </subcellularLocation>
</comment>
<dbReference type="Gene3D" id="1.20.81.30">
    <property type="entry name" value="Type II secretion system (T2SS), domain F"/>
    <property type="match status" value="2"/>
</dbReference>
<evidence type="ECO:0000256" key="7">
    <source>
        <dbReference type="SAM" id="Phobius"/>
    </source>
</evidence>
<evidence type="ECO:0000256" key="2">
    <source>
        <dbReference type="ARBA" id="ARBA00005745"/>
    </source>
</evidence>
<gene>
    <name evidence="9" type="ORF">NDI37_22200</name>
</gene>
<feature type="domain" description="Type II secretion system protein GspF" evidence="8">
    <location>
        <begin position="167"/>
        <end position="278"/>
    </location>
</feature>
<proteinExistence type="inferred from homology"/>
<evidence type="ECO:0000256" key="3">
    <source>
        <dbReference type="ARBA" id="ARBA00022475"/>
    </source>
</evidence>
<keyword evidence="3" id="KW-1003">Cell membrane</keyword>
<comment type="caution">
    <text evidence="9">The sequence shown here is derived from an EMBL/GenBank/DDBJ whole genome shotgun (WGS) entry which is preliminary data.</text>
</comment>
<evidence type="ECO:0000313" key="10">
    <source>
        <dbReference type="Proteomes" id="UP001442494"/>
    </source>
</evidence>
<keyword evidence="4 7" id="KW-0812">Transmembrane</keyword>
<keyword evidence="6 7" id="KW-0472">Membrane</keyword>